<protein>
    <submittedName>
        <fullName evidence="2">Protocatechuate 4,5-dioxygenase subunit alpha</fullName>
    </submittedName>
</protein>
<gene>
    <name evidence="2" type="ORF">A1OK_18530</name>
</gene>
<dbReference type="RefSeq" id="WP_016958084.1">
    <property type="nucleotide sequence ID" value="NZ_AJWN02000014.1"/>
</dbReference>
<dbReference type="NCBIfam" id="TIGR02792">
    <property type="entry name" value="PCA_ligA"/>
    <property type="match status" value="1"/>
</dbReference>
<dbReference type="GO" id="GO:0051213">
    <property type="term" value="F:dioxygenase activity"/>
    <property type="evidence" value="ECO:0007669"/>
    <property type="project" value="UniProtKB-KW"/>
</dbReference>
<dbReference type="SUPFAM" id="SSF48076">
    <property type="entry name" value="LigA subunit of an aromatic-ring-opening dioxygenase LigAB"/>
    <property type="match status" value="1"/>
</dbReference>
<evidence type="ECO:0000259" key="1">
    <source>
        <dbReference type="Pfam" id="PF07746"/>
    </source>
</evidence>
<dbReference type="AlphaFoldDB" id="A0A1E5CE71"/>
<dbReference type="InterPro" id="IPR036622">
    <property type="entry name" value="LigA_sf"/>
</dbReference>
<dbReference type="Proteomes" id="UP000095039">
    <property type="component" value="Unassembled WGS sequence"/>
</dbReference>
<dbReference type="Pfam" id="PF07746">
    <property type="entry name" value="LigA"/>
    <property type="match status" value="1"/>
</dbReference>
<organism evidence="2 3">
    <name type="scientific">Enterovibrio norvegicus FF-454</name>
    <dbReference type="NCBI Taxonomy" id="1185651"/>
    <lineage>
        <taxon>Bacteria</taxon>
        <taxon>Pseudomonadati</taxon>
        <taxon>Pseudomonadota</taxon>
        <taxon>Gammaproteobacteria</taxon>
        <taxon>Vibrionales</taxon>
        <taxon>Vibrionaceae</taxon>
        <taxon>Enterovibrio</taxon>
    </lineage>
</organism>
<dbReference type="CDD" id="cd07924">
    <property type="entry name" value="PCA_45_Doxase_A"/>
    <property type="match status" value="1"/>
</dbReference>
<accession>A0A1E5CE71</accession>
<dbReference type="InterPro" id="IPR011986">
    <property type="entry name" value="Xdiol_dOase_LigA"/>
</dbReference>
<name>A0A1E5CE71_9GAMM</name>
<keyword evidence="3" id="KW-1185">Reference proteome</keyword>
<reference evidence="2 3" key="1">
    <citation type="journal article" date="2012" name="Science">
        <title>Ecological populations of bacteria act as socially cohesive units of antibiotic production and resistance.</title>
        <authorList>
            <person name="Cordero O.X."/>
            <person name="Wildschutte H."/>
            <person name="Kirkup B."/>
            <person name="Proehl S."/>
            <person name="Ngo L."/>
            <person name="Hussain F."/>
            <person name="Le Roux F."/>
            <person name="Mincer T."/>
            <person name="Polz M.F."/>
        </authorList>
    </citation>
    <scope>NUCLEOTIDE SEQUENCE [LARGE SCALE GENOMIC DNA]</scope>
    <source>
        <strain evidence="2 3">FF-454</strain>
    </source>
</reference>
<feature type="domain" description="Extradiol ring-cleavage dioxygenase LigAB LigA subunit" evidence="1">
    <location>
        <begin position="27"/>
        <end position="114"/>
    </location>
</feature>
<sequence>MREKRDYDDIPGTYVFDGQKSRQGYHLNMFCMSLNKAENRDVFRESEAEYLDKYPMTEAQRKAVLARDWLGMLRLGGNIYYTFKLAIFDGLTMQDAGAGMSGNGMTVDDFRQMMLSGGRSIEGNRSKAEWAEYYARPENKDEANG</sequence>
<dbReference type="EMBL" id="AJWN02000014">
    <property type="protein sequence ID" value="OEE63806.1"/>
    <property type="molecule type" value="Genomic_DNA"/>
</dbReference>
<dbReference type="Gene3D" id="1.10.700.10">
    <property type="entry name" value="Dioxygenase LigAB, LigA subunit"/>
    <property type="match status" value="1"/>
</dbReference>
<dbReference type="InterPro" id="IPR014159">
    <property type="entry name" value="PCA_LigA"/>
</dbReference>
<proteinExistence type="predicted"/>
<evidence type="ECO:0000313" key="3">
    <source>
        <dbReference type="Proteomes" id="UP000095039"/>
    </source>
</evidence>
<comment type="caution">
    <text evidence="2">The sequence shown here is derived from an EMBL/GenBank/DDBJ whole genome shotgun (WGS) entry which is preliminary data.</text>
</comment>
<evidence type="ECO:0000313" key="2">
    <source>
        <dbReference type="EMBL" id="OEE63806.1"/>
    </source>
</evidence>